<feature type="compositionally biased region" description="Acidic residues" evidence="4">
    <location>
        <begin position="275"/>
        <end position="288"/>
    </location>
</feature>
<evidence type="ECO:0000259" key="5">
    <source>
        <dbReference type="PROSITE" id="PS50118"/>
    </source>
</evidence>
<feature type="region of interest" description="Disordered" evidence="4">
    <location>
        <begin position="258"/>
        <end position="570"/>
    </location>
</feature>
<keyword evidence="1 3" id="KW-0238">DNA-binding</keyword>
<feature type="DNA-binding region" description="HMG box" evidence="3">
    <location>
        <begin position="50"/>
        <end position="119"/>
    </location>
</feature>
<dbReference type="HOGENOM" id="CLU_478293_0_0_1"/>
<dbReference type="GeneID" id="9588388"/>
<dbReference type="OrthoDB" id="6247875at2759"/>
<feature type="compositionally biased region" description="Basic and acidic residues" evidence="4">
    <location>
        <begin position="141"/>
        <end position="150"/>
    </location>
</feature>
<dbReference type="EMBL" id="GL377322">
    <property type="protein sequence ID" value="EFI91005.1"/>
    <property type="molecule type" value="Genomic_DNA"/>
</dbReference>
<sequence>MESVAPQMSFPPPPDASDSVRTPYYRAPAEASPAEAPPSHKKKKGTKDHIPRPANAFILFRADFTKNHKLPDGIEKNNGSLSKIASSEWKSLSPEARRFWDERAEEAKREHQALYPDYKYRPVHGKNSKHKPKELVGVWNDTKEEPEASKPEAPTAPVVDDRWMEGCSTFSVWKADGDDSKRGRGRPPKGLPPPPPKPKKGRKPRAKPVSASSQPGAEVSPEEKEAYERRCAYLDQLSARGVSGEAFEVAKQAWDDAHRLKPKRASPSGSAVDADATEDEGPESESETEATRRPPPIPPPPAPGNAPPRVVASAGSFSYDRPPMPPAMYGPDPVRSSFTQEPTLERSTPREPTPEKAVFKDASPEPDTERVADYPRSFARGEGAPPVLPPFTHTPGEPPRRDSFVRGSDDSADVEMQDAGSVSKAPPSSKRKRSPPSAPAVDQGEKTTRTDESSPAKRPRHDEPQAPSPTAPAKPPSASRASSLTTADGEYDADGDYDMEDGAAEEDEDGIESEDTDYEEGRAKPKPKPRSRGASAKARGRGGSTPAVAKKAALTKKSPPRAAAAVAGRA</sequence>
<feature type="region of interest" description="Disordered" evidence="4">
    <location>
        <begin position="120"/>
        <end position="226"/>
    </location>
</feature>
<dbReference type="eggNOG" id="KOG0527">
    <property type="taxonomic scope" value="Eukaryota"/>
</dbReference>
<keyword evidence="7" id="KW-1185">Reference proteome</keyword>
<gene>
    <name evidence="6" type="ORF">SCHCODRAFT_114988</name>
</gene>
<proteinExistence type="predicted"/>
<dbReference type="InterPro" id="IPR009071">
    <property type="entry name" value="HMG_box_dom"/>
</dbReference>
<accession>D8QMB7</accession>
<protein>
    <recommendedName>
        <fullName evidence="5">HMG box domain-containing protein</fullName>
    </recommendedName>
</protein>
<reference evidence="6 7" key="1">
    <citation type="journal article" date="2010" name="Nat. Biotechnol.">
        <title>Genome sequence of the model mushroom Schizophyllum commune.</title>
        <authorList>
            <person name="Ohm R.A."/>
            <person name="de Jong J.F."/>
            <person name="Lugones L.G."/>
            <person name="Aerts A."/>
            <person name="Kothe E."/>
            <person name="Stajich J.E."/>
            <person name="de Vries R.P."/>
            <person name="Record E."/>
            <person name="Levasseur A."/>
            <person name="Baker S.E."/>
            <person name="Bartholomew K.A."/>
            <person name="Coutinho P.M."/>
            <person name="Erdmann S."/>
            <person name="Fowler T.J."/>
            <person name="Gathman A.C."/>
            <person name="Lombard V."/>
            <person name="Henrissat B."/>
            <person name="Knabe N."/>
            <person name="Kuees U."/>
            <person name="Lilly W.W."/>
            <person name="Lindquist E."/>
            <person name="Lucas S."/>
            <person name="Magnuson J.K."/>
            <person name="Piumi F."/>
            <person name="Raudaskoski M."/>
            <person name="Salamov A."/>
            <person name="Schmutz J."/>
            <person name="Schwarze F.W.M.R."/>
            <person name="vanKuyk P.A."/>
            <person name="Horton J.S."/>
            <person name="Grigoriev I.V."/>
            <person name="Woesten H.A.B."/>
        </authorList>
    </citation>
    <scope>NUCLEOTIDE SEQUENCE [LARGE SCALE GENOMIC DNA]</scope>
    <source>
        <strain evidence="7">H4-8 / FGSC 9210</strain>
    </source>
</reference>
<dbReference type="CDD" id="cd01389">
    <property type="entry name" value="HMG-box_ROX1-like"/>
    <property type="match status" value="1"/>
</dbReference>
<keyword evidence="2 3" id="KW-0539">Nucleus</keyword>
<dbReference type="VEuPathDB" id="FungiDB:SCHCODRAFT_02645990"/>
<dbReference type="GO" id="GO:0000981">
    <property type="term" value="F:DNA-binding transcription factor activity, RNA polymerase II-specific"/>
    <property type="evidence" value="ECO:0007669"/>
    <property type="project" value="TreeGrafter"/>
</dbReference>
<dbReference type="InterPro" id="IPR051356">
    <property type="entry name" value="SOX/SOX-like_TF"/>
</dbReference>
<dbReference type="GO" id="GO:0005634">
    <property type="term" value="C:nucleus"/>
    <property type="evidence" value="ECO:0007669"/>
    <property type="project" value="UniProtKB-UniRule"/>
</dbReference>
<dbReference type="Proteomes" id="UP000007431">
    <property type="component" value="Unassembled WGS sequence"/>
</dbReference>
<dbReference type="Gene3D" id="1.10.30.10">
    <property type="entry name" value="High mobility group box domain"/>
    <property type="match status" value="1"/>
</dbReference>
<dbReference type="KEGG" id="scm:SCHCO_02645990"/>
<dbReference type="InParanoid" id="D8QMB7"/>
<feature type="non-terminal residue" evidence="6">
    <location>
        <position position="570"/>
    </location>
</feature>
<name>D8QMB7_SCHCM</name>
<feature type="compositionally biased region" description="Basic and acidic residues" evidence="4">
    <location>
        <begin position="398"/>
        <end position="409"/>
    </location>
</feature>
<dbReference type="PROSITE" id="PS50118">
    <property type="entry name" value="HMG_BOX_2"/>
    <property type="match status" value="1"/>
</dbReference>
<evidence type="ECO:0000256" key="2">
    <source>
        <dbReference type="ARBA" id="ARBA00023242"/>
    </source>
</evidence>
<feature type="region of interest" description="Disordered" evidence="4">
    <location>
        <begin position="1"/>
        <end position="52"/>
    </location>
</feature>
<dbReference type="Pfam" id="PF00505">
    <property type="entry name" value="HMG_box"/>
    <property type="match status" value="1"/>
</dbReference>
<feature type="compositionally biased region" description="Pro residues" evidence="4">
    <location>
        <begin position="293"/>
        <end position="306"/>
    </location>
</feature>
<dbReference type="OMA" id="GMWNRER"/>
<dbReference type="InterPro" id="IPR036910">
    <property type="entry name" value="HMG_box_dom_sf"/>
</dbReference>
<feature type="compositionally biased region" description="Basic and acidic residues" evidence="4">
    <location>
        <begin position="443"/>
        <end position="464"/>
    </location>
</feature>
<organism evidence="7">
    <name type="scientific">Schizophyllum commune (strain H4-8 / FGSC 9210)</name>
    <name type="common">Split gill fungus</name>
    <dbReference type="NCBI Taxonomy" id="578458"/>
    <lineage>
        <taxon>Eukaryota</taxon>
        <taxon>Fungi</taxon>
        <taxon>Dikarya</taxon>
        <taxon>Basidiomycota</taxon>
        <taxon>Agaricomycotina</taxon>
        <taxon>Agaricomycetes</taxon>
        <taxon>Agaricomycetidae</taxon>
        <taxon>Agaricales</taxon>
        <taxon>Schizophyllaceae</taxon>
        <taxon>Schizophyllum</taxon>
    </lineage>
</organism>
<evidence type="ECO:0000256" key="1">
    <source>
        <dbReference type="ARBA" id="ARBA00023125"/>
    </source>
</evidence>
<evidence type="ECO:0000313" key="6">
    <source>
        <dbReference type="EMBL" id="EFI91005.1"/>
    </source>
</evidence>
<dbReference type="GO" id="GO:0000978">
    <property type="term" value="F:RNA polymerase II cis-regulatory region sequence-specific DNA binding"/>
    <property type="evidence" value="ECO:0007669"/>
    <property type="project" value="TreeGrafter"/>
</dbReference>
<feature type="compositionally biased region" description="Basic residues" evidence="4">
    <location>
        <begin position="121"/>
        <end position="132"/>
    </location>
</feature>
<dbReference type="PANTHER" id="PTHR45789:SF2">
    <property type="entry name" value="FI18025P1"/>
    <property type="match status" value="1"/>
</dbReference>
<feature type="compositionally biased region" description="Acidic residues" evidence="4">
    <location>
        <begin position="489"/>
        <end position="518"/>
    </location>
</feature>
<feature type="compositionally biased region" description="Low complexity" evidence="4">
    <location>
        <begin position="561"/>
        <end position="570"/>
    </location>
</feature>
<feature type="domain" description="HMG box" evidence="5">
    <location>
        <begin position="50"/>
        <end position="119"/>
    </location>
</feature>
<feature type="compositionally biased region" description="Pro residues" evidence="4">
    <location>
        <begin position="466"/>
        <end position="475"/>
    </location>
</feature>
<dbReference type="PANTHER" id="PTHR45789">
    <property type="entry name" value="FI18025P1"/>
    <property type="match status" value="1"/>
</dbReference>
<dbReference type="AlphaFoldDB" id="D8QMB7"/>
<evidence type="ECO:0000313" key="7">
    <source>
        <dbReference type="Proteomes" id="UP000007431"/>
    </source>
</evidence>
<evidence type="ECO:0000256" key="3">
    <source>
        <dbReference type="PROSITE-ProRule" id="PRU00267"/>
    </source>
</evidence>
<dbReference type="SUPFAM" id="SSF47095">
    <property type="entry name" value="HMG-box"/>
    <property type="match status" value="1"/>
</dbReference>
<feature type="compositionally biased region" description="Basic and acidic residues" evidence="4">
    <location>
        <begin position="343"/>
        <end position="373"/>
    </location>
</feature>
<evidence type="ECO:0000256" key="4">
    <source>
        <dbReference type="SAM" id="MobiDB-lite"/>
    </source>
</evidence>
<feature type="compositionally biased region" description="Basic residues" evidence="4">
    <location>
        <begin position="197"/>
        <end position="206"/>
    </location>
</feature>
<dbReference type="SMART" id="SM00398">
    <property type="entry name" value="HMG"/>
    <property type="match status" value="1"/>
</dbReference>